<gene>
    <name evidence="2" type="ORF">GQN54_00415</name>
</gene>
<dbReference type="PANTHER" id="PTHR30469">
    <property type="entry name" value="MULTIDRUG RESISTANCE PROTEIN MDTA"/>
    <property type="match status" value="1"/>
</dbReference>
<evidence type="ECO:0000313" key="2">
    <source>
        <dbReference type="EMBL" id="NBG64557.1"/>
    </source>
</evidence>
<dbReference type="Proteomes" id="UP000470771">
    <property type="component" value="Unassembled WGS sequence"/>
</dbReference>
<dbReference type="Gene3D" id="2.40.30.170">
    <property type="match status" value="1"/>
</dbReference>
<sequence length="299" mass="32723">MKKIGYKLLVGIALVGTITSCNSSSDRADAYGNFEAKEVIISAEAMGKVLSFTLEEGEKLAKGNMVGLIDTIDLHLNKQQLLANKSGITAKSANVLSQITVLRTQLKTAQSEQDRVSNMFKNEAATQRQLDEVNGKVDVLKAQIKSVETQNAPIISELAVIDAQLNRLDEQLSKSIITNPIDGTVLVKYTEEQEVVSFGKPLYKIANLDELELKVYISETQLAEVKIGQTVRVSIDGKEGLTAYDGTISWISAEAEFTPKIIQTKEERVNLVYAMKIIVKNDGALKIGMPAEVSFQTIN</sequence>
<dbReference type="GO" id="GO:0015562">
    <property type="term" value="F:efflux transmembrane transporter activity"/>
    <property type="evidence" value="ECO:0007669"/>
    <property type="project" value="TreeGrafter"/>
</dbReference>
<dbReference type="InterPro" id="IPR030190">
    <property type="entry name" value="MacA_alpha-hairpin_sf"/>
</dbReference>
<dbReference type="AlphaFoldDB" id="A0A6N9NH88"/>
<evidence type="ECO:0000256" key="1">
    <source>
        <dbReference type="ARBA" id="ARBA00023054"/>
    </source>
</evidence>
<dbReference type="PROSITE" id="PS51257">
    <property type="entry name" value="PROKAR_LIPOPROTEIN"/>
    <property type="match status" value="1"/>
</dbReference>
<dbReference type="GO" id="GO:0019898">
    <property type="term" value="C:extrinsic component of membrane"/>
    <property type="evidence" value="ECO:0007669"/>
    <property type="project" value="InterPro"/>
</dbReference>
<name>A0A6N9NH88_9FLAO</name>
<keyword evidence="3" id="KW-1185">Reference proteome</keyword>
<dbReference type="PANTHER" id="PTHR30469:SF15">
    <property type="entry name" value="HLYD FAMILY OF SECRETION PROTEINS"/>
    <property type="match status" value="1"/>
</dbReference>
<evidence type="ECO:0000313" key="3">
    <source>
        <dbReference type="Proteomes" id="UP000470771"/>
    </source>
</evidence>
<dbReference type="GO" id="GO:1990961">
    <property type="term" value="P:xenobiotic detoxification by transmembrane export across the plasma membrane"/>
    <property type="evidence" value="ECO:0007669"/>
    <property type="project" value="InterPro"/>
</dbReference>
<proteinExistence type="predicted"/>
<accession>A0A6N9NH88</accession>
<dbReference type="EMBL" id="WWNE01000003">
    <property type="protein sequence ID" value="NBG64557.1"/>
    <property type="molecule type" value="Genomic_DNA"/>
</dbReference>
<dbReference type="SUPFAM" id="SSF111369">
    <property type="entry name" value="HlyD-like secretion proteins"/>
    <property type="match status" value="1"/>
</dbReference>
<protein>
    <submittedName>
        <fullName evidence="2">HlyD family efflux transporter periplasmic adaptor subunit</fullName>
    </submittedName>
</protein>
<comment type="caution">
    <text evidence="2">The sequence shown here is derived from an EMBL/GenBank/DDBJ whole genome shotgun (WGS) entry which is preliminary data.</text>
</comment>
<dbReference type="GO" id="GO:0030313">
    <property type="term" value="C:cell envelope"/>
    <property type="evidence" value="ECO:0007669"/>
    <property type="project" value="UniProtKB-SubCell"/>
</dbReference>
<reference evidence="2 3" key="1">
    <citation type="submission" date="2019-12" db="EMBL/GenBank/DDBJ databases">
        <authorList>
            <person name="Zhao J."/>
        </authorList>
    </citation>
    <scope>NUCLEOTIDE SEQUENCE [LARGE SCALE GENOMIC DNA]</scope>
    <source>
        <strain evidence="2 3">S-15</strain>
    </source>
</reference>
<keyword evidence="1" id="KW-0175">Coiled coil</keyword>
<dbReference type="GO" id="GO:1990281">
    <property type="term" value="C:efflux pump complex"/>
    <property type="evidence" value="ECO:0007669"/>
    <property type="project" value="TreeGrafter"/>
</dbReference>
<dbReference type="RefSeq" id="WP_160630849.1">
    <property type="nucleotide sequence ID" value="NZ_WWNE01000003.1"/>
</dbReference>
<dbReference type="GO" id="GO:1990195">
    <property type="term" value="C:macrolide transmembrane transporter complex"/>
    <property type="evidence" value="ECO:0007669"/>
    <property type="project" value="InterPro"/>
</dbReference>
<organism evidence="2 3">
    <name type="scientific">Acidiluteibacter ferrifornacis</name>
    <dbReference type="NCBI Taxonomy" id="2692424"/>
    <lineage>
        <taxon>Bacteria</taxon>
        <taxon>Pseudomonadati</taxon>
        <taxon>Bacteroidota</taxon>
        <taxon>Flavobacteriia</taxon>
        <taxon>Flavobacteriales</taxon>
        <taxon>Cryomorphaceae</taxon>
        <taxon>Acidiluteibacter</taxon>
    </lineage>
</organism>
<dbReference type="Gene3D" id="6.10.140.1990">
    <property type="match status" value="1"/>
</dbReference>